<dbReference type="Pfam" id="PF04525">
    <property type="entry name" value="LOR"/>
    <property type="match status" value="1"/>
</dbReference>
<comment type="caution">
    <text evidence="1">The sequence shown here is derived from an EMBL/GenBank/DDBJ whole genome shotgun (WGS) entry which is preliminary data.</text>
</comment>
<proteinExistence type="predicted"/>
<dbReference type="AlphaFoldDB" id="L1Q4I9"/>
<dbReference type="RefSeq" id="WP_005215621.1">
    <property type="nucleotide sequence ID" value="NZ_KB291704.1"/>
</dbReference>
<dbReference type="EMBL" id="AMEZ01000118">
    <property type="protein sequence ID" value="EKY22883.1"/>
    <property type="molecule type" value="Genomic_DNA"/>
</dbReference>
<dbReference type="PATRIC" id="fig|545697.3.peg.3016"/>
<evidence type="ECO:0008006" key="3">
    <source>
        <dbReference type="Google" id="ProtNLM"/>
    </source>
</evidence>
<keyword evidence="2" id="KW-1185">Reference proteome</keyword>
<accession>L1Q4I9</accession>
<dbReference type="HOGENOM" id="CLU_1728170_0_0_9"/>
<reference evidence="1 2" key="1">
    <citation type="submission" date="2012-05" db="EMBL/GenBank/DDBJ databases">
        <authorList>
            <person name="Weinstock G."/>
            <person name="Sodergren E."/>
            <person name="Lobos E.A."/>
            <person name="Fulton L."/>
            <person name="Fulton R."/>
            <person name="Courtney L."/>
            <person name="Fronick C."/>
            <person name="O'Laughlin M."/>
            <person name="Godfrey J."/>
            <person name="Wilson R.M."/>
            <person name="Miner T."/>
            <person name="Farmer C."/>
            <person name="Delehaunty K."/>
            <person name="Cordes M."/>
            <person name="Minx P."/>
            <person name="Tomlinson C."/>
            <person name="Chen J."/>
            <person name="Wollam A."/>
            <person name="Pepin K.H."/>
            <person name="Bhonagiri V."/>
            <person name="Zhang X."/>
            <person name="Suruliraj S."/>
            <person name="Warren W."/>
            <person name="Mitreva M."/>
            <person name="Mardis E.R."/>
            <person name="Wilson R.K."/>
        </authorList>
    </citation>
    <scope>NUCLEOTIDE SEQUENCE [LARGE SCALE GENOMIC DNA]</scope>
    <source>
        <strain evidence="1 2">DSM 1785</strain>
    </source>
</reference>
<sequence length="151" mass="17597">MIKVNFKEFNELNVTDENGKGIISFKKSKALPTRERYLVINANDERIGSIEKIRYNFGLVNLPEIDIKINNDKIKIKKDMQELKEFYEITGSEFSIDGKWREQFNISKNKKVLATVNVQNEEMGPTYLVDVIDKSNEEQVICILFALSWIM</sequence>
<evidence type="ECO:0000313" key="2">
    <source>
        <dbReference type="Proteomes" id="UP000010420"/>
    </source>
</evidence>
<dbReference type="STRING" id="545697.HMPREF0216_03079"/>
<name>L1Q4I9_9CLOT</name>
<evidence type="ECO:0000313" key="1">
    <source>
        <dbReference type="EMBL" id="EKY22883.1"/>
    </source>
</evidence>
<dbReference type="OrthoDB" id="1934965at2"/>
<dbReference type="InterPro" id="IPR007612">
    <property type="entry name" value="LOR"/>
</dbReference>
<dbReference type="Proteomes" id="UP000010420">
    <property type="component" value="Unassembled WGS sequence"/>
</dbReference>
<protein>
    <recommendedName>
        <fullName evidence="3">Tubby C 2</fullName>
    </recommendedName>
</protein>
<organism evidence="1 2">
    <name type="scientific">Clostridium celatum DSM 1785</name>
    <dbReference type="NCBI Taxonomy" id="545697"/>
    <lineage>
        <taxon>Bacteria</taxon>
        <taxon>Bacillati</taxon>
        <taxon>Bacillota</taxon>
        <taxon>Clostridia</taxon>
        <taxon>Eubacteriales</taxon>
        <taxon>Clostridiaceae</taxon>
        <taxon>Clostridium</taxon>
    </lineage>
</organism>
<gene>
    <name evidence="1" type="ORF">HMPREF0216_03079</name>
</gene>